<proteinExistence type="predicted"/>
<gene>
    <name evidence="1" type="ORF">MLD38_003087</name>
</gene>
<sequence length="130" mass="14201">MDLALCCRIIKACDSASSNPRDWGVSFICGRAGVCALGAVAASYANDSASLNCYLDQFKKIKLPKNVPDELLYGRAGAIWGLVYSFLNKHINKGTISASTMNTVKDEIFWSGKKLGKKAGSPLMFEWERD</sequence>
<accession>A0ACB9S1P2</accession>
<reference evidence="2" key="1">
    <citation type="journal article" date="2023" name="Front. Plant Sci.">
        <title>Chromosomal-level genome assembly of Melastoma candidum provides insights into trichome evolution.</title>
        <authorList>
            <person name="Zhong Y."/>
            <person name="Wu W."/>
            <person name="Sun C."/>
            <person name="Zou P."/>
            <person name="Liu Y."/>
            <person name="Dai S."/>
            <person name="Zhou R."/>
        </authorList>
    </citation>
    <scope>NUCLEOTIDE SEQUENCE [LARGE SCALE GENOMIC DNA]</scope>
</reference>
<organism evidence="1 2">
    <name type="scientific">Melastoma candidum</name>
    <dbReference type="NCBI Taxonomy" id="119954"/>
    <lineage>
        <taxon>Eukaryota</taxon>
        <taxon>Viridiplantae</taxon>
        <taxon>Streptophyta</taxon>
        <taxon>Embryophyta</taxon>
        <taxon>Tracheophyta</taxon>
        <taxon>Spermatophyta</taxon>
        <taxon>Magnoliopsida</taxon>
        <taxon>eudicotyledons</taxon>
        <taxon>Gunneridae</taxon>
        <taxon>Pentapetalae</taxon>
        <taxon>rosids</taxon>
        <taxon>malvids</taxon>
        <taxon>Myrtales</taxon>
        <taxon>Melastomataceae</taxon>
        <taxon>Melastomatoideae</taxon>
        <taxon>Melastomateae</taxon>
        <taxon>Melastoma</taxon>
    </lineage>
</organism>
<keyword evidence="2" id="KW-1185">Reference proteome</keyword>
<dbReference type="Proteomes" id="UP001057402">
    <property type="component" value="Chromosome 2"/>
</dbReference>
<evidence type="ECO:0000313" key="1">
    <source>
        <dbReference type="EMBL" id="KAI4385014.1"/>
    </source>
</evidence>
<evidence type="ECO:0000313" key="2">
    <source>
        <dbReference type="Proteomes" id="UP001057402"/>
    </source>
</evidence>
<comment type="caution">
    <text evidence="1">The sequence shown here is derived from an EMBL/GenBank/DDBJ whole genome shotgun (WGS) entry which is preliminary data.</text>
</comment>
<protein>
    <submittedName>
        <fullName evidence="1">Uncharacterized protein</fullName>
    </submittedName>
</protein>
<name>A0ACB9S1P2_9MYRT</name>
<dbReference type="EMBL" id="CM042881">
    <property type="protein sequence ID" value="KAI4385014.1"/>
    <property type="molecule type" value="Genomic_DNA"/>
</dbReference>